<evidence type="ECO:0000256" key="5">
    <source>
        <dbReference type="PROSITE-ProRule" id="PRU00076"/>
    </source>
</evidence>
<feature type="domain" description="EGF-like" evidence="6">
    <location>
        <begin position="62"/>
        <end position="98"/>
    </location>
</feature>
<accession>A0A4Y2UZA7</accession>
<dbReference type="Gene3D" id="2.10.25.10">
    <property type="entry name" value="Laminin"/>
    <property type="match status" value="2"/>
</dbReference>
<gene>
    <name evidence="7" type="primary">FAT1_25</name>
    <name evidence="7" type="ORF">AVEN_242311_2</name>
</gene>
<dbReference type="PANTHER" id="PTHR12916">
    <property type="entry name" value="CYTOCHROME C OXIDASE POLYPEPTIDE VIC-2"/>
    <property type="match status" value="1"/>
</dbReference>
<dbReference type="SUPFAM" id="SSF57196">
    <property type="entry name" value="EGF/Laminin"/>
    <property type="match status" value="2"/>
</dbReference>
<name>A0A4Y2UZA7_ARAVE</name>
<dbReference type="SMART" id="SM00181">
    <property type="entry name" value="EGF"/>
    <property type="match status" value="2"/>
</dbReference>
<protein>
    <recommendedName>
        <fullName evidence="6">EGF-like domain-containing protein</fullName>
    </recommendedName>
</protein>
<reference evidence="7 8" key="1">
    <citation type="journal article" date="2019" name="Sci. Rep.">
        <title>Orb-weaving spider Araneus ventricosus genome elucidates the spidroin gene catalogue.</title>
        <authorList>
            <person name="Kono N."/>
            <person name="Nakamura H."/>
            <person name="Ohtoshi R."/>
            <person name="Moran D.A.P."/>
            <person name="Shinohara A."/>
            <person name="Yoshida Y."/>
            <person name="Fujiwara M."/>
            <person name="Mori M."/>
            <person name="Tomita M."/>
            <person name="Arakawa K."/>
        </authorList>
    </citation>
    <scope>NUCLEOTIDE SEQUENCE [LARGE SCALE GENOMIC DNA]</scope>
</reference>
<dbReference type="FunFam" id="2.10.25.10:FF:000095">
    <property type="entry name" value="Notch, isoform B"/>
    <property type="match status" value="1"/>
</dbReference>
<evidence type="ECO:0000313" key="7">
    <source>
        <dbReference type="EMBL" id="GBO17581.1"/>
    </source>
</evidence>
<evidence type="ECO:0000256" key="2">
    <source>
        <dbReference type="ARBA" id="ARBA00022729"/>
    </source>
</evidence>
<keyword evidence="4 5" id="KW-1015">Disulfide bond</keyword>
<evidence type="ECO:0000256" key="3">
    <source>
        <dbReference type="ARBA" id="ARBA00022737"/>
    </source>
</evidence>
<dbReference type="GO" id="GO:0005112">
    <property type="term" value="F:Notch binding"/>
    <property type="evidence" value="ECO:0007669"/>
    <property type="project" value="TreeGrafter"/>
</dbReference>
<keyword evidence="1 5" id="KW-0245">EGF-like domain</keyword>
<dbReference type="PANTHER" id="PTHR12916:SF4">
    <property type="entry name" value="UNINFLATABLE, ISOFORM C"/>
    <property type="match status" value="1"/>
</dbReference>
<keyword evidence="2" id="KW-0732">Signal</keyword>
<evidence type="ECO:0000256" key="1">
    <source>
        <dbReference type="ARBA" id="ARBA00022536"/>
    </source>
</evidence>
<keyword evidence="3" id="KW-0677">Repeat</keyword>
<dbReference type="EMBL" id="BGPR01041319">
    <property type="protein sequence ID" value="GBO17581.1"/>
    <property type="molecule type" value="Genomic_DNA"/>
</dbReference>
<dbReference type="InterPro" id="IPR000742">
    <property type="entry name" value="EGF"/>
</dbReference>
<comment type="caution">
    <text evidence="5">Lacks conserved residue(s) required for the propagation of feature annotation.</text>
</comment>
<dbReference type="PROSITE" id="PS00022">
    <property type="entry name" value="EGF_1"/>
    <property type="match status" value="2"/>
</dbReference>
<comment type="caution">
    <text evidence="7">The sequence shown here is derived from an EMBL/GenBank/DDBJ whole genome shotgun (WGS) entry which is preliminary data.</text>
</comment>
<keyword evidence="8" id="KW-1185">Reference proteome</keyword>
<dbReference type="Pfam" id="PF00008">
    <property type="entry name" value="EGF"/>
    <property type="match status" value="2"/>
</dbReference>
<dbReference type="Proteomes" id="UP000499080">
    <property type="component" value="Unassembled WGS sequence"/>
</dbReference>
<dbReference type="CDD" id="cd00054">
    <property type="entry name" value="EGF_CA"/>
    <property type="match status" value="1"/>
</dbReference>
<dbReference type="PROSITE" id="PS50026">
    <property type="entry name" value="EGF_3"/>
    <property type="match status" value="2"/>
</dbReference>
<dbReference type="AlphaFoldDB" id="A0A4Y2UZA7"/>
<feature type="disulfide bond" evidence="5">
    <location>
        <begin position="88"/>
        <end position="97"/>
    </location>
</feature>
<evidence type="ECO:0000259" key="6">
    <source>
        <dbReference type="PROSITE" id="PS50026"/>
    </source>
</evidence>
<evidence type="ECO:0000313" key="8">
    <source>
        <dbReference type="Proteomes" id="UP000499080"/>
    </source>
</evidence>
<feature type="non-terminal residue" evidence="7">
    <location>
        <position position="146"/>
    </location>
</feature>
<sequence>MRLFYSIWNNNRFVFHPFNPIHIDPCSSNPCKNNAKCKINGSNYTCVCDEHFAGDMCQEGNLPKSCDSEPCLNGGACQKVDEGFHCSCTFNYFGERCENAEETTSILNVTDSPITSTDLDTHETDRIFIEIQTRDEETTSESTSRD</sequence>
<proteinExistence type="predicted"/>
<feature type="disulfide bond" evidence="5">
    <location>
        <begin position="48"/>
        <end position="57"/>
    </location>
</feature>
<organism evidence="7 8">
    <name type="scientific">Araneus ventricosus</name>
    <name type="common">Orbweaver spider</name>
    <name type="synonym">Epeira ventricosa</name>
    <dbReference type="NCBI Taxonomy" id="182803"/>
    <lineage>
        <taxon>Eukaryota</taxon>
        <taxon>Metazoa</taxon>
        <taxon>Ecdysozoa</taxon>
        <taxon>Arthropoda</taxon>
        <taxon>Chelicerata</taxon>
        <taxon>Arachnida</taxon>
        <taxon>Araneae</taxon>
        <taxon>Araneomorphae</taxon>
        <taxon>Entelegynae</taxon>
        <taxon>Araneoidea</taxon>
        <taxon>Araneidae</taxon>
        <taxon>Araneus</taxon>
    </lineage>
</organism>
<dbReference type="GO" id="GO:0007219">
    <property type="term" value="P:Notch signaling pathway"/>
    <property type="evidence" value="ECO:0007669"/>
    <property type="project" value="TreeGrafter"/>
</dbReference>
<feature type="domain" description="EGF-like" evidence="6">
    <location>
        <begin position="22"/>
        <end position="58"/>
    </location>
</feature>
<evidence type="ECO:0000256" key="4">
    <source>
        <dbReference type="ARBA" id="ARBA00023157"/>
    </source>
</evidence>